<gene>
    <name evidence="1" type="ORF">BJ138DRAFT_1006515</name>
</gene>
<keyword evidence="2" id="KW-1185">Reference proteome</keyword>
<accession>A0ACB8ADE6</accession>
<proteinExistence type="predicted"/>
<organism evidence="1 2">
    <name type="scientific">Hygrophoropsis aurantiaca</name>
    <dbReference type="NCBI Taxonomy" id="72124"/>
    <lineage>
        <taxon>Eukaryota</taxon>
        <taxon>Fungi</taxon>
        <taxon>Dikarya</taxon>
        <taxon>Basidiomycota</taxon>
        <taxon>Agaricomycotina</taxon>
        <taxon>Agaricomycetes</taxon>
        <taxon>Agaricomycetidae</taxon>
        <taxon>Boletales</taxon>
        <taxon>Coniophorineae</taxon>
        <taxon>Hygrophoropsidaceae</taxon>
        <taxon>Hygrophoropsis</taxon>
    </lineage>
</organism>
<name>A0ACB8ADE6_9AGAM</name>
<evidence type="ECO:0000313" key="1">
    <source>
        <dbReference type="EMBL" id="KAH7911499.1"/>
    </source>
</evidence>
<reference evidence="1" key="1">
    <citation type="journal article" date="2021" name="New Phytol.">
        <title>Evolutionary innovations through gain and loss of genes in the ectomycorrhizal Boletales.</title>
        <authorList>
            <person name="Wu G."/>
            <person name="Miyauchi S."/>
            <person name="Morin E."/>
            <person name="Kuo A."/>
            <person name="Drula E."/>
            <person name="Varga T."/>
            <person name="Kohler A."/>
            <person name="Feng B."/>
            <person name="Cao Y."/>
            <person name="Lipzen A."/>
            <person name="Daum C."/>
            <person name="Hundley H."/>
            <person name="Pangilinan J."/>
            <person name="Johnson J."/>
            <person name="Barry K."/>
            <person name="LaButti K."/>
            <person name="Ng V."/>
            <person name="Ahrendt S."/>
            <person name="Min B."/>
            <person name="Choi I.G."/>
            <person name="Park H."/>
            <person name="Plett J.M."/>
            <person name="Magnuson J."/>
            <person name="Spatafora J.W."/>
            <person name="Nagy L.G."/>
            <person name="Henrissat B."/>
            <person name="Grigoriev I.V."/>
            <person name="Yang Z.L."/>
            <person name="Xu J."/>
            <person name="Martin F.M."/>
        </authorList>
    </citation>
    <scope>NUCLEOTIDE SEQUENCE</scope>
    <source>
        <strain evidence="1">ATCC 28755</strain>
    </source>
</reference>
<protein>
    <submittedName>
        <fullName evidence="1">Alpha beta-hydrolase</fullName>
    </submittedName>
</protein>
<dbReference type="EMBL" id="MU267676">
    <property type="protein sequence ID" value="KAH7911499.1"/>
    <property type="molecule type" value="Genomic_DNA"/>
</dbReference>
<sequence>MSESFGYGDLKFERPANQVKTNNVPAIPKRIHDGMKAYEDAARGFHLVSFERRVKDMSGQEVSGGIIVSHRPASAQVSQLYRMSFDTSKADLERITHFETGTGRIISDFVTIIGDDWRGLHRAGGAIMVMDLDGSEHFQLWRYWEDAISRQILPKIDGELSNLPGKGRIERLTHDDFRYQNLVISNSNKLMAFSSNKENNADTLIYLADFSASNANAKADSTPFTLPSKLVTPTTGQGTTHWTVHDFSIDDKYLVLTKDFGNAYKHLYSVLLSESSVPELIILPGLSENEENTVYEHLSFSRDPNQPHLLFIVTNGYGDFNSVVSYNLRTHDVVHITTFSPNLHARRPIPWDIEALKATSRSILFIANFEGWSNLFVMPLSGPFQDTVIEIKMDHEGGWMSCLPNELNGNPDEIVFNLTSYRSRGYLGKADISAAFTKVDRDDNGNAYISVSTDLYRQASAPSEPQPIAPKLIRYKSFDGLDVPAIYYHPSNGRSAVPAIIGIHGGPEWQATAEFRIPIHGYILNKLGCAIIYPNVRGSTGYGKRYMAADDVLKREDSVKDIGALLDHIANDMRNELDSARVAVIGNSYGGFMVFATLSHYSHKLACGNANFGITHWPTFLQNTAAVRRANRRREYGDETIPEIREFLEKISPINSVSKIAVPLLITHGETDTRVTIHEAINMYKVISKSVHSEFIVCEMEGHGYKQKSVIEYTNAAEILFLERYLLNNSDL</sequence>
<dbReference type="Proteomes" id="UP000790377">
    <property type="component" value="Unassembled WGS sequence"/>
</dbReference>
<evidence type="ECO:0000313" key="2">
    <source>
        <dbReference type="Proteomes" id="UP000790377"/>
    </source>
</evidence>
<comment type="caution">
    <text evidence="1">The sequence shown here is derived from an EMBL/GenBank/DDBJ whole genome shotgun (WGS) entry which is preliminary data.</text>
</comment>